<dbReference type="GO" id="GO:0003723">
    <property type="term" value="F:RNA binding"/>
    <property type="evidence" value="ECO:0007669"/>
    <property type="project" value="InterPro"/>
</dbReference>
<name>A0A8T2Q0T7_CERRI</name>
<dbReference type="Pfam" id="PF01535">
    <property type="entry name" value="PPR"/>
    <property type="match status" value="4"/>
</dbReference>
<feature type="repeat" description="PPR" evidence="2">
    <location>
        <begin position="274"/>
        <end position="308"/>
    </location>
</feature>
<dbReference type="InterPro" id="IPR002885">
    <property type="entry name" value="PPR_rpt"/>
</dbReference>
<reference evidence="3" key="1">
    <citation type="submission" date="2021-08" db="EMBL/GenBank/DDBJ databases">
        <title>WGS assembly of Ceratopteris richardii.</title>
        <authorList>
            <person name="Marchant D.B."/>
            <person name="Chen G."/>
            <person name="Jenkins J."/>
            <person name="Shu S."/>
            <person name="Leebens-Mack J."/>
            <person name="Grimwood J."/>
            <person name="Schmutz J."/>
            <person name="Soltis P."/>
            <person name="Soltis D."/>
            <person name="Chen Z.-H."/>
        </authorList>
    </citation>
    <scope>NUCLEOTIDE SEQUENCE</scope>
    <source>
        <strain evidence="3">Whitten #5841</strain>
        <tissue evidence="3">Leaf</tissue>
    </source>
</reference>
<sequence length="571" mass="63902">MRLLPDVKDFINAVLRCKKSKSLSCAKRFYDMACFHGLDFQCCVGNHVLQMLCECGYLNFAEQILRRLDFQNAQSWTSLISSCVECGLSTHAFDLYQCMKQAGVHPSKYTFMALLKACASSKDIERGTEVHSDIMQYAKERDIFIDNALIDMYMKCALVTKAKEIFDQLSMRDVVSWTALIGGYAELGGGEKALECFKAMKEDGILPNDHTFVCVLKACGSIRAIAKGREIRREIMRRGLQGNTILGNSLLDMYMKCGAFSEALEVFHKLGSRNLVSWNAIIAGYAEQGPIHQAFECFKQMQAEGLSPDKMSWTSLIAGYAEHGPAQDAFDLFDQMQQEGILPDAVTYASILKACSNTGAINKGKELHKDLVCMDYINDLFVSNNLIEMYAQGGNLLDVQKVFNMLAVRNICTWNSVIKACAIHQEGRLAMHYFEGMQEQAVKPDVVTFTCLLTACNRSQLVAEGKKYLLMMRDQYGITPVIDHYTSLIDLLARLGHLNEAEKLLEAVPMSMHDEGMWAALLTACKTHGELDVGERCFHQLADNESESAFTQILTADICKSLRRLEDTVKA</sequence>
<evidence type="ECO:0000313" key="4">
    <source>
        <dbReference type="Proteomes" id="UP000825935"/>
    </source>
</evidence>
<dbReference type="Pfam" id="PF13041">
    <property type="entry name" value="PPR_2"/>
    <property type="match status" value="4"/>
</dbReference>
<dbReference type="NCBIfam" id="TIGR00756">
    <property type="entry name" value="PPR"/>
    <property type="match status" value="5"/>
</dbReference>
<dbReference type="AlphaFoldDB" id="A0A8T2Q0T7"/>
<protein>
    <recommendedName>
        <fullName evidence="5">Pentatricopeptide repeat-containing protein</fullName>
    </recommendedName>
</protein>
<dbReference type="EMBL" id="CM035444">
    <property type="protein sequence ID" value="KAH7277278.1"/>
    <property type="molecule type" value="Genomic_DNA"/>
</dbReference>
<dbReference type="OrthoDB" id="185373at2759"/>
<dbReference type="PANTHER" id="PTHR47926">
    <property type="entry name" value="PENTATRICOPEPTIDE REPEAT-CONTAINING PROTEIN"/>
    <property type="match status" value="1"/>
</dbReference>
<proteinExistence type="predicted"/>
<keyword evidence="4" id="KW-1185">Reference proteome</keyword>
<gene>
    <name evidence="3" type="ORF">KP509_39G043700</name>
</gene>
<keyword evidence="1" id="KW-0677">Repeat</keyword>
<dbReference type="Gene3D" id="1.25.40.10">
    <property type="entry name" value="Tetratricopeptide repeat domain"/>
    <property type="match status" value="5"/>
</dbReference>
<dbReference type="GO" id="GO:0048731">
    <property type="term" value="P:system development"/>
    <property type="evidence" value="ECO:0007669"/>
    <property type="project" value="UniProtKB-ARBA"/>
</dbReference>
<feature type="repeat" description="PPR" evidence="2">
    <location>
        <begin position="410"/>
        <end position="444"/>
    </location>
</feature>
<feature type="repeat" description="PPR" evidence="2">
    <location>
        <begin position="309"/>
        <end position="343"/>
    </location>
</feature>
<evidence type="ECO:0000313" key="3">
    <source>
        <dbReference type="EMBL" id="KAH7277278.1"/>
    </source>
</evidence>
<feature type="repeat" description="PPR" evidence="2">
    <location>
        <begin position="173"/>
        <end position="207"/>
    </location>
</feature>
<dbReference type="GO" id="GO:0009451">
    <property type="term" value="P:RNA modification"/>
    <property type="evidence" value="ECO:0007669"/>
    <property type="project" value="InterPro"/>
</dbReference>
<dbReference type="FunFam" id="1.25.40.10:FF:000158">
    <property type="entry name" value="pentatricopeptide repeat-containing protein At2g33680"/>
    <property type="match status" value="1"/>
</dbReference>
<accession>A0A8T2Q0T7</accession>
<dbReference type="Proteomes" id="UP000825935">
    <property type="component" value="Chromosome 39"/>
</dbReference>
<dbReference type="FunFam" id="1.25.40.10:FF:000344">
    <property type="entry name" value="Pentatricopeptide repeat-containing protein"/>
    <property type="match status" value="1"/>
</dbReference>
<evidence type="ECO:0008006" key="5">
    <source>
        <dbReference type="Google" id="ProtNLM"/>
    </source>
</evidence>
<dbReference type="InterPro" id="IPR011990">
    <property type="entry name" value="TPR-like_helical_dom_sf"/>
</dbReference>
<comment type="caution">
    <text evidence="3">The sequence shown here is derived from an EMBL/GenBank/DDBJ whole genome shotgun (WGS) entry which is preliminary data.</text>
</comment>
<evidence type="ECO:0000256" key="1">
    <source>
        <dbReference type="ARBA" id="ARBA00022737"/>
    </source>
</evidence>
<feature type="repeat" description="PPR" evidence="2">
    <location>
        <begin position="72"/>
        <end position="106"/>
    </location>
</feature>
<organism evidence="3 4">
    <name type="scientific">Ceratopteris richardii</name>
    <name type="common">Triangle waterfern</name>
    <dbReference type="NCBI Taxonomy" id="49495"/>
    <lineage>
        <taxon>Eukaryota</taxon>
        <taxon>Viridiplantae</taxon>
        <taxon>Streptophyta</taxon>
        <taxon>Embryophyta</taxon>
        <taxon>Tracheophyta</taxon>
        <taxon>Polypodiopsida</taxon>
        <taxon>Polypodiidae</taxon>
        <taxon>Polypodiales</taxon>
        <taxon>Pteridineae</taxon>
        <taxon>Pteridaceae</taxon>
        <taxon>Parkerioideae</taxon>
        <taxon>Ceratopteris</taxon>
    </lineage>
</organism>
<dbReference type="InterPro" id="IPR046960">
    <property type="entry name" value="PPR_At4g14850-like_plant"/>
</dbReference>
<dbReference type="PROSITE" id="PS51375">
    <property type="entry name" value="PPR"/>
    <property type="match status" value="5"/>
</dbReference>
<dbReference type="FunFam" id="1.25.40.10:FF:000393">
    <property type="entry name" value="Pentatricopeptide repeat-containing protein At1g20230"/>
    <property type="match status" value="1"/>
</dbReference>
<evidence type="ECO:0000256" key="2">
    <source>
        <dbReference type="PROSITE-ProRule" id="PRU00708"/>
    </source>
</evidence>